<feature type="transmembrane region" description="Helical" evidence="1">
    <location>
        <begin position="6"/>
        <end position="28"/>
    </location>
</feature>
<reference evidence="2 3" key="1">
    <citation type="submission" date="2018-02" db="EMBL/GenBank/DDBJ databases">
        <title>Jeotgalibacillus proteolyticum sp. nov. a protease producing bacterium isolated from ocean sediments of Laizhou Bay.</title>
        <authorList>
            <person name="Li Y."/>
        </authorList>
    </citation>
    <scope>NUCLEOTIDE SEQUENCE [LARGE SCALE GENOMIC DNA]</scope>
    <source>
        <strain evidence="2 3">22-7</strain>
    </source>
</reference>
<organism evidence="2 3">
    <name type="scientific">Jeotgalibacillus proteolyticus</name>
    <dbReference type="NCBI Taxonomy" id="2082395"/>
    <lineage>
        <taxon>Bacteria</taxon>
        <taxon>Bacillati</taxon>
        <taxon>Bacillota</taxon>
        <taxon>Bacilli</taxon>
        <taxon>Bacillales</taxon>
        <taxon>Caryophanaceae</taxon>
        <taxon>Jeotgalibacillus</taxon>
    </lineage>
</organism>
<evidence type="ECO:0000313" key="2">
    <source>
        <dbReference type="EMBL" id="PPA69372.1"/>
    </source>
</evidence>
<sequence length="106" mass="11779">MGVYQPMYLFFYLLVLGLLYIPVFAGAFMRFKFTFIGIILAAISLAGYVIVALYMTGAGYYSDGGYHEDGYSSVLFNLGLMELILLAYPYIFLGLAVILGKKGERV</sequence>
<dbReference type="OrthoDB" id="2943700at2"/>
<name>A0A2S5G8P4_9BACL</name>
<evidence type="ECO:0000256" key="1">
    <source>
        <dbReference type="SAM" id="Phobius"/>
    </source>
</evidence>
<keyword evidence="1" id="KW-1133">Transmembrane helix</keyword>
<proteinExistence type="predicted"/>
<dbReference type="Proteomes" id="UP000239047">
    <property type="component" value="Unassembled WGS sequence"/>
</dbReference>
<feature type="transmembrane region" description="Helical" evidence="1">
    <location>
        <begin position="75"/>
        <end position="99"/>
    </location>
</feature>
<dbReference type="AlphaFoldDB" id="A0A2S5G8P4"/>
<protein>
    <submittedName>
        <fullName evidence="2">Uncharacterized protein</fullName>
    </submittedName>
</protein>
<gene>
    <name evidence="2" type="ORF">C4B60_16390</name>
</gene>
<feature type="transmembrane region" description="Helical" evidence="1">
    <location>
        <begin position="35"/>
        <end position="55"/>
    </location>
</feature>
<dbReference type="RefSeq" id="WP_104059110.1">
    <property type="nucleotide sequence ID" value="NZ_PREZ01000006.1"/>
</dbReference>
<keyword evidence="3" id="KW-1185">Reference proteome</keyword>
<dbReference type="EMBL" id="PREZ01000006">
    <property type="protein sequence ID" value="PPA69372.1"/>
    <property type="molecule type" value="Genomic_DNA"/>
</dbReference>
<evidence type="ECO:0000313" key="3">
    <source>
        <dbReference type="Proteomes" id="UP000239047"/>
    </source>
</evidence>
<comment type="caution">
    <text evidence="2">The sequence shown here is derived from an EMBL/GenBank/DDBJ whole genome shotgun (WGS) entry which is preliminary data.</text>
</comment>
<keyword evidence="1" id="KW-0472">Membrane</keyword>
<keyword evidence="1" id="KW-0812">Transmembrane</keyword>
<accession>A0A2S5G8P4</accession>